<protein>
    <submittedName>
        <fullName evidence="2">Uncharacterized protein</fullName>
    </submittedName>
</protein>
<dbReference type="AlphaFoldDB" id="A0A8S3Z8P9"/>
<organism evidence="2 3">
    <name type="scientific">Candidula unifasciata</name>
    <dbReference type="NCBI Taxonomy" id="100452"/>
    <lineage>
        <taxon>Eukaryota</taxon>
        <taxon>Metazoa</taxon>
        <taxon>Spiralia</taxon>
        <taxon>Lophotrochozoa</taxon>
        <taxon>Mollusca</taxon>
        <taxon>Gastropoda</taxon>
        <taxon>Heterobranchia</taxon>
        <taxon>Euthyneura</taxon>
        <taxon>Panpulmonata</taxon>
        <taxon>Eupulmonata</taxon>
        <taxon>Stylommatophora</taxon>
        <taxon>Helicina</taxon>
        <taxon>Helicoidea</taxon>
        <taxon>Geomitridae</taxon>
        <taxon>Candidula</taxon>
    </lineage>
</organism>
<accession>A0A8S3Z8P9</accession>
<feature type="non-terminal residue" evidence="2">
    <location>
        <position position="1"/>
    </location>
</feature>
<feature type="non-terminal residue" evidence="2">
    <location>
        <position position="58"/>
    </location>
</feature>
<evidence type="ECO:0000256" key="1">
    <source>
        <dbReference type="SAM" id="Phobius"/>
    </source>
</evidence>
<dbReference type="Proteomes" id="UP000678393">
    <property type="component" value="Unassembled WGS sequence"/>
</dbReference>
<keyword evidence="3" id="KW-1185">Reference proteome</keyword>
<feature type="transmembrane region" description="Helical" evidence="1">
    <location>
        <begin position="34"/>
        <end position="57"/>
    </location>
</feature>
<reference evidence="2" key="1">
    <citation type="submission" date="2021-04" db="EMBL/GenBank/DDBJ databases">
        <authorList>
            <consortium name="Molecular Ecology Group"/>
        </authorList>
    </citation>
    <scope>NUCLEOTIDE SEQUENCE</scope>
</reference>
<dbReference type="EMBL" id="CAJHNH020001504">
    <property type="protein sequence ID" value="CAG5123376.1"/>
    <property type="molecule type" value="Genomic_DNA"/>
</dbReference>
<keyword evidence="1" id="KW-0472">Membrane</keyword>
<keyword evidence="1" id="KW-0812">Transmembrane</keyword>
<keyword evidence="1" id="KW-1133">Transmembrane helix</keyword>
<comment type="caution">
    <text evidence="2">The sequence shown here is derived from an EMBL/GenBank/DDBJ whole genome shotgun (WGS) entry which is preliminary data.</text>
</comment>
<gene>
    <name evidence="2" type="ORF">CUNI_LOCUS8934</name>
</gene>
<name>A0A8S3Z8P9_9EUPU</name>
<sequence length="58" mass="6628">LDYEEEISDVDDLTGWDYKAAVKHNHHSQRESTFVSYFTTVITTIITSVITTVTNTFS</sequence>
<proteinExistence type="predicted"/>
<evidence type="ECO:0000313" key="3">
    <source>
        <dbReference type="Proteomes" id="UP000678393"/>
    </source>
</evidence>
<evidence type="ECO:0000313" key="2">
    <source>
        <dbReference type="EMBL" id="CAG5123376.1"/>
    </source>
</evidence>